<dbReference type="RefSeq" id="WP_274267515.1">
    <property type="nucleotide sequence ID" value="NZ_CP117880.1"/>
</dbReference>
<protein>
    <recommendedName>
        <fullName evidence="4">DUF4328 domain-containing protein</fullName>
    </recommendedName>
</protein>
<keyword evidence="3" id="KW-1185">Reference proteome</keyword>
<evidence type="ECO:0000313" key="3">
    <source>
        <dbReference type="Proteomes" id="UP001221558"/>
    </source>
</evidence>
<reference evidence="2 3" key="1">
    <citation type="submission" date="2023-02" db="EMBL/GenBank/DDBJ databases">
        <title>Genome sequence of Sphingobacterium sp. KACC 22765.</title>
        <authorList>
            <person name="Kim S."/>
            <person name="Heo J."/>
            <person name="Kwon S.-W."/>
        </authorList>
    </citation>
    <scope>NUCLEOTIDE SEQUENCE [LARGE SCALE GENOMIC DNA]</scope>
    <source>
        <strain evidence="2 3">KACC 22765</strain>
    </source>
</reference>
<sequence>MEEGMFEMLPEKITTELLYMTLIFALIWTVIKLFFAYTIYSTLKLIKKENQNILPNQSWFVALPFFNIYWNFEVVRRLADSLNNEFYDRQIEVEERPTQKWGGLFAWTFLLSNIPLPPFIITVIAVLHLVYFITYWVKIHQHKVLLKLHIQQFGEDYAVERQTYED</sequence>
<evidence type="ECO:0000313" key="2">
    <source>
        <dbReference type="EMBL" id="WDF68785.1"/>
    </source>
</evidence>
<feature type="transmembrane region" description="Helical" evidence="1">
    <location>
        <begin position="17"/>
        <end position="40"/>
    </location>
</feature>
<accession>A0ABY7WKG1</accession>
<dbReference type="Proteomes" id="UP001221558">
    <property type="component" value="Chromosome"/>
</dbReference>
<keyword evidence="1" id="KW-0472">Membrane</keyword>
<organism evidence="2 3">
    <name type="scientific">Sphingobacterium oryzagri</name>
    <dbReference type="NCBI Taxonomy" id="3025669"/>
    <lineage>
        <taxon>Bacteria</taxon>
        <taxon>Pseudomonadati</taxon>
        <taxon>Bacteroidota</taxon>
        <taxon>Sphingobacteriia</taxon>
        <taxon>Sphingobacteriales</taxon>
        <taxon>Sphingobacteriaceae</taxon>
        <taxon>Sphingobacterium</taxon>
    </lineage>
</organism>
<keyword evidence="1" id="KW-0812">Transmembrane</keyword>
<evidence type="ECO:0000256" key="1">
    <source>
        <dbReference type="SAM" id="Phobius"/>
    </source>
</evidence>
<dbReference type="EMBL" id="CP117880">
    <property type="protein sequence ID" value="WDF68785.1"/>
    <property type="molecule type" value="Genomic_DNA"/>
</dbReference>
<evidence type="ECO:0008006" key="4">
    <source>
        <dbReference type="Google" id="ProtNLM"/>
    </source>
</evidence>
<proteinExistence type="predicted"/>
<keyword evidence="1" id="KW-1133">Transmembrane helix</keyword>
<gene>
    <name evidence="2" type="ORF">PQ465_00015</name>
</gene>
<name>A0ABY7WKG1_9SPHI</name>
<feature type="transmembrane region" description="Helical" evidence="1">
    <location>
        <begin position="116"/>
        <end position="137"/>
    </location>
</feature>